<evidence type="ECO:0000313" key="3">
    <source>
        <dbReference type="EMBL" id="CAA9383546.1"/>
    </source>
</evidence>
<accession>A0A6J4NFC8</accession>
<sequence length="566" mass="61277">MSVGEASIEWRGAGPLQTAYEAVDWAAGPLGAVETWTPALLAAVDTMLHTRFPVTLFWGPEFVLVYNEAYTELIADKHPGALGRPARDVFPEAWDVIGPMMEQVMAGGGPTWVVGAPVPLERRGFLEECYFTFSYSPVHGADRRVEGVLDIAAETTEQVVAARRQELLAQLGDQLAAVEDVDELADRVRMVLAGAPADLPLANLHLPGVPPTTTTPGEWMPAAPPYPLAGRRLVADEDEDGTTAWLPLPLAVLDPVERRATTAPDANEADMVSAHESILVVRCSERLVFDRGYRSFLRLVASAVAQAVGRLVTRAAERALHEQERRFSTALQRSLLTGPMQQDRLQVAVRYEPATEAAQIGGDWHDSFALPDGALALTIGDVAGHDRDAAAAMAQVRNMFRGIAYTLEEPPARVVSALDQAMIGLDVTTIATAILARVEPTSEHARTDLHLMRWTNAGHPPPVLLQPDGSVVVLSGHDLLLGLHADTERNNHAAMLEPGATVVFYTDGLIERRTSDLDHGLDWLTAALAERAGDDPEHLADALLQQKLPNPTDDIAILVLRVHPHT</sequence>
<protein>
    <submittedName>
        <fullName evidence="3">Serine phosphatase RsbU, regulator of sigma subunit</fullName>
    </submittedName>
</protein>
<proteinExistence type="predicted"/>
<dbReference type="InterPro" id="IPR001932">
    <property type="entry name" value="PPM-type_phosphatase-like_dom"/>
</dbReference>
<dbReference type="EMBL" id="CADCUP010000077">
    <property type="protein sequence ID" value="CAA9383546.1"/>
    <property type="molecule type" value="Genomic_DNA"/>
</dbReference>
<dbReference type="Gene3D" id="3.60.40.10">
    <property type="entry name" value="PPM-type phosphatase domain"/>
    <property type="match status" value="1"/>
</dbReference>
<dbReference type="Gene3D" id="3.30.450.20">
    <property type="entry name" value="PAS domain"/>
    <property type="match status" value="1"/>
</dbReference>
<dbReference type="InterPro" id="IPR036457">
    <property type="entry name" value="PPM-type-like_dom_sf"/>
</dbReference>
<dbReference type="InterPro" id="IPR013656">
    <property type="entry name" value="PAS_4"/>
</dbReference>
<gene>
    <name evidence="3" type="ORF">AVDCRST_MAG06-1119</name>
</gene>
<dbReference type="InterPro" id="IPR052016">
    <property type="entry name" value="Bact_Sigma-Reg"/>
</dbReference>
<dbReference type="GO" id="GO:0016791">
    <property type="term" value="F:phosphatase activity"/>
    <property type="evidence" value="ECO:0007669"/>
    <property type="project" value="TreeGrafter"/>
</dbReference>
<reference evidence="3" key="1">
    <citation type="submission" date="2020-02" db="EMBL/GenBank/DDBJ databases">
        <authorList>
            <person name="Meier V. D."/>
        </authorList>
    </citation>
    <scope>NUCLEOTIDE SEQUENCE</scope>
    <source>
        <strain evidence="3">AVDCRST_MAG06</strain>
    </source>
</reference>
<dbReference type="SUPFAM" id="SSF81606">
    <property type="entry name" value="PP2C-like"/>
    <property type="match status" value="1"/>
</dbReference>
<dbReference type="Pfam" id="PF08448">
    <property type="entry name" value="PAS_4"/>
    <property type="match status" value="1"/>
</dbReference>
<organism evidence="3">
    <name type="scientific">uncultured Nocardioides sp</name>
    <dbReference type="NCBI Taxonomy" id="198441"/>
    <lineage>
        <taxon>Bacteria</taxon>
        <taxon>Bacillati</taxon>
        <taxon>Actinomycetota</taxon>
        <taxon>Actinomycetes</taxon>
        <taxon>Propionibacteriales</taxon>
        <taxon>Nocardioidaceae</taxon>
        <taxon>Nocardioides</taxon>
        <taxon>environmental samples</taxon>
    </lineage>
</organism>
<feature type="domain" description="PPM-type phosphatase" evidence="2">
    <location>
        <begin position="342"/>
        <end position="562"/>
    </location>
</feature>
<dbReference type="Pfam" id="PF07228">
    <property type="entry name" value="SpoIIE"/>
    <property type="match status" value="1"/>
</dbReference>
<dbReference type="SMART" id="SM00331">
    <property type="entry name" value="PP2C_SIG"/>
    <property type="match status" value="1"/>
</dbReference>
<dbReference type="PANTHER" id="PTHR43156">
    <property type="entry name" value="STAGE II SPORULATION PROTEIN E-RELATED"/>
    <property type="match status" value="1"/>
</dbReference>
<keyword evidence="1" id="KW-0378">Hydrolase</keyword>
<dbReference type="PANTHER" id="PTHR43156:SF2">
    <property type="entry name" value="STAGE II SPORULATION PROTEIN E"/>
    <property type="match status" value="1"/>
</dbReference>
<dbReference type="RefSeq" id="WP_295657582.1">
    <property type="nucleotide sequence ID" value="NZ_CADCUP010000077.1"/>
</dbReference>
<name>A0A6J4NFC8_9ACTN</name>
<evidence type="ECO:0000259" key="2">
    <source>
        <dbReference type="SMART" id="SM00331"/>
    </source>
</evidence>
<dbReference type="AlphaFoldDB" id="A0A6J4NFC8"/>
<evidence type="ECO:0000256" key="1">
    <source>
        <dbReference type="ARBA" id="ARBA00022801"/>
    </source>
</evidence>